<feature type="transmembrane region" description="Helical" evidence="9">
    <location>
        <begin position="241"/>
        <end position="259"/>
    </location>
</feature>
<dbReference type="EMBL" id="JAIWYP010000011">
    <property type="protein sequence ID" value="KAH3733878.1"/>
    <property type="molecule type" value="Genomic_DNA"/>
</dbReference>
<protein>
    <recommendedName>
        <fullName evidence="11">G-protein coupled receptors family 1 profile domain-containing protein</fullName>
    </recommendedName>
</protein>
<feature type="transmembrane region" description="Helical" evidence="9">
    <location>
        <begin position="205"/>
        <end position="229"/>
    </location>
</feature>
<evidence type="ECO:0000313" key="12">
    <source>
        <dbReference type="EMBL" id="KAH3733878.1"/>
    </source>
</evidence>
<evidence type="ECO:0000256" key="10">
    <source>
        <dbReference type="SAM" id="SignalP"/>
    </source>
</evidence>
<accession>A0A9D4CXW7</accession>
<dbReference type="PANTHER" id="PTHR45695:SF9">
    <property type="entry name" value="LEUCOKININ RECEPTOR"/>
    <property type="match status" value="1"/>
</dbReference>
<dbReference type="Pfam" id="PF00001">
    <property type="entry name" value="7tm_1"/>
    <property type="match status" value="1"/>
</dbReference>
<feature type="domain" description="G-protein coupled receptors family 1 profile" evidence="11">
    <location>
        <begin position="223"/>
        <end position="340"/>
    </location>
</feature>
<dbReference type="InterPro" id="IPR017452">
    <property type="entry name" value="GPCR_Rhodpsn_7TM"/>
</dbReference>
<evidence type="ECO:0000256" key="6">
    <source>
        <dbReference type="ARBA" id="ARBA00023170"/>
    </source>
</evidence>
<dbReference type="GO" id="GO:0004930">
    <property type="term" value="F:G protein-coupled receptor activity"/>
    <property type="evidence" value="ECO:0007669"/>
    <property type="project" value="UniProtKB-KW"/>
</dbReference>
<comment type="subcellular location">
    <subcellularLocation>
        <location evidence="1">Membrane</location>
        <topology evidence="1">Multi-pass membrane protein</topology>
    </subcellularLocation>
</comment>
<dbReference type="Proteomes" id="UP000828390">
    <property type="component" value="Unassembled WGS sequence"/>
</dbReference>
<evidence type="ECO:0000256" key="3">
    <source>
        <dbReference type="ARBA" id="ARBA00022989"/>
    </source>
</evidence>
<organism evidence="12 13">
    <name type="scientific">Dreissena polymorpha</name>
    <name type="common">Zebra mussel</name>
    <name type="synonym">Mytilus polymorpha</name>
    <dbReference type="NCBI Taxonomy" id="45954"/>
    <lineage>
        <taxon>Eukaryota</taxon>
        <taxon>Metazoa</taxon>
        <taxon>Spiralia</taxon>
        <taxon>Lophotrochozoa</taxon>
        <taxon>Mollusca</taxon>
        <taxon>Bivalvia</taxon>
        <taxon>Autobranchia</taxon>
        <taxon>Heteroconchia</taxon>
        <taxon>Euheterodonta</taxon>
        <taxon>Imparidentia</taxon>
        <taxon>Neoheterodontei</taxon>
        <taxon>Myida</taxon>
        <taxon>Dreissenoidea</taxon>
        <taxon>Dreissenidae</taxon>
        <taxon>Dreissena</taxon>
    </lineage>
</organism>
<dbReference type="PANTHER" id="PTHR45695">
    <property type="entry name" value="LEUCOKININ RECEPTOR-RELATED"/>
    <property type="match status" value="1"/>
</dbReference>
<feature type="compositionally biased region" description="Low complexity" evidence="8">
    <location>
        <begin position="74"/>
        <end position="96"/>
    </location>
</feature>
<evidence type="ECO:0000256" key="4">
    <source>
        <dbReference type="ARBA" id="ARBA00023040"/>
    </source>
</evidence>
<feature type="signal peptide" evidence="10">
    <location>
        <begin position="1"/>
        <end position="24"/>
    </location>
</feature>
<keyword evidence="6" id="KW-0675">Receptor</keyword>
<dbReference type="AlphaFoldDB" id="A0A9D4CXW7"/>
<evidence type="ECO:0000256" key="1">
    <source>
        <dbReference type="ARBA" id="ARBA00004141"/>
    </source>
</evidence>
<comment type="caution">
    <text evidence="12">The sequence shown here is derived from an EMBL/GenBank/DDBJ whole genome shotgun (WGS) entry which is preliminary data.</text>
</comment>
<sequence>MKFKIVNFLFSVYGINLLCGLCSSMTSTETFDASVSTTVPSSSAASTVTIQQPIAVSGSPSSLSSSTYSLPNSSSSISSSRSSLVSSPSSFPSSTSEFTRRPRPSRVSSNPPGVSRTTRTTTPLSTTIWDVVTRIITPNDLPCSILDEVKDINFELKYTPDEVEGVICKCWGVCSAIVLEDEFRAELQNYRYNPFEEDNWRERNIFIALVSVYSLVFIIGCTGNLIAIYGLLRWVKHKTPTFAFIISLSCCDLILLLVCMPIRVTEHFSVITLFIEATCKLSYYVRDFIRVCAVLTLTSISFERQVEVLYFTVSLYGILLKKVFANRVDPDETPHLALFA</sequence>
<dbReference type="PROSITE" id="PS50262">
    <property type="entry name" value="G_PROTEIN_RECEP_F1_2"/>
    <property type="match status" value="1"/>
</dbReference>
<keyword evidence="4" id="KW-0297">G-protein coupled receptor</keyword>
<dbReference type="SUPFAM" id="SSF81321">
    <property type="entry name" value="Family A G protein-coupled receptor-like"/>
    <property type="match status" value="1"/>
</dbReference>
<evidence type="ECO:0000259" key="11">
    <source>
        <dbReference type="PROSITE" id="PS50262"/>
    </source>
</evidence>
<keyword evidence="7" id="KW-0807">Transducer</keyword>
<keyword evidence="10" id="KW-0732">Signal</keyword>
<dbReference type="GO" id="GO:0005886">
    <property type="term" value="C:plasma membrane"/>
    <property type="evidence" value="ECO:0007669"/>
    <property type="project" value="TreeGrafter"/>
</dbReference>
<dbReference type="PRINTS" id="PR00237">
    <property type="entry name" value="GPCRRHODOPSN"/>
</dbReference>
<feature type="region of interest" description="Disordered" evidence="8">
    <location>
        <begin position="74"/>
        <end position="121"/>
    </location>
</feature>
<evidence type="ECO:0000256" key="7">
    <source>
        <dbReference type="ARBA" id="ARBA00023224"/>
    </source>
</evidence>
<keyword evidence="13" id="KW-1185">Reference proteome</keyword>
<reference evidence="12" key="1">
    <citation type="journal article" date="2019" name="bioRxiv">
        <title>The Genome of the Zebra Mussel, Dreissena polymorpha: A Resource for Invasive Species Research.</title>
        <authorList>
            <person name="McCartney M.A."/>
            <person name="Auch B."/>
            <person name="Kono T."/>
            <person name="Mallez S."/>
            <person name="Zhang Y."/>
            <person name="Obille A."/>
            <person name="Becker A."/>
            <person name="Abrahante J.E."/>
            <person name="Garbe J."/>
            <person name="Badalamenti J.P."/>
            <person name="Herman A."/>
            <person name="Mangelson H."/>
            <person name="Liachko I."/>
            <person name="Sullivan S."/>
            <person name="Sone E.D."/>
            <person name="Koren S."/>
            <person name="Silverstein K.A.T."/>
            <person name="Beckman K.B."/>
            <person name="Gohl D.M."/>
        </authorList>
    </citation>
    <scope>NUCLEOTIDE SEQUENCE</scope>
    <source>
        <strain evidence="12">Duluth1</strain>
        <tissue evidence="12">Whole animal</tissue>
    </source>
</reference>
<name>A0A9D4CXW7_DREPO</name>
<evidence type="ECO:0000256" key="5">
    <source>
        <dbReference type="ARBA" id="ARBA00023136"/>
    </source>
</evidence>
<reference evidence="12" key="2">
    <citation type="submission" date="2020-11" db="EMBL/GenBank/DDBJ databases">
        <authorList>
            <person name="McCartney M.A."/>
            <person name="Auch B."/>
            <person name="Kono T."/>
            <person name="Mallez S."/>
            <person name="Becker A."/>
            <person name="Gohl D.M."/>
            <person name="Silverstein K.A.T."/>
            <person name="Koren S."/>
            <person name="Bechman K.B."/>
            <person name="Herman A."/>
            <person name="Abrahante J.E."/>
            <person name="Garbe J."/>
        </authorList>
    </citation>
    <scope>NUCLEOTIDE SEQUENCE</scope>
    <source>
        <strain evidence="12">Duluth1</strain>
        <tissue evidence="12">Whole animal</tissue>
    </source>
</reference>
<dbReference type="Gene3D" id="1.20.1070.10">
    <property type="entry name" value="Rhodopsin 7-helix transmembrane proteins"/>
    <property type="match status" value="1"/>
</dbReference>
<dbReference type="InterPro" id="IPR000276">
    <property type="entry name" value="GPCR_Rhodpsn"/>
</dbReference>
<feature type="chain" id="PRO_5038691453" description="G-protein coupled receptors family 1 profile domain-containing protein" evidence="10">
    <location>
        <begin position="25"/>
        <end position="340"/>
    </location>
</feature>
<evidence type="ECO:0000256" key="8">
    <source>
        <dbReference type="SAM" id="MobiDB-lite"/>
    </source>
</evidence>
<keyword evidence="3 9" id="KW-1133">Transmembrane helix</keyword>
<gene>
    <name evidence="12" type="ORF">DPMN_040317</name>
</gene>
<keyword evidence="2 9" id="KW-0812">Transmembrane</keyword>
<proteinExistence type="predicted"/>
<evidence type="ECO:0000256" key="2">
    <source>
        <dbReference type="ARBA" id="ARBA00022692"/>
    </source>
</evidence>
<feature type="compositionally biased region" description="Low complexity" evidence="8">
    <location>
        <begin position="105"/>
        <end position="121"/>
    </location>
</feature>
<evidence type="ECO:0000256" key="9">
    <source>
        <dbReference type="SAM" id="Phobius"/>
    </source>
</evidence>
<evidence type="ECO:0000313" key="13">
    <source>
        <dbReference type="Proteomes" id="UP000828390"/>
    </source>
</evidence>
<keyword evidence="5 9" id="KW-0472">Membrane</keyword>